<dbReference type="InterPro" id="IPR008969">
    <property type="entry name" value="CarboxyPept-like_regulatory"/>
</dbReference>
<comment type="caution">
    <text evidence="1">The sequence shown here is derived from an EMBL/GenBank/DDBJ whole genome shotgun (WGS) entry which is preliminary data.</text>
</comment>
<gene>
    <name evidence="1" type="ORF">GCM10022262_42990</name>
</gene>
<evidence type="ECO:0008006" key="3">
    <source>
        <dbReference type="Google" id="ProtNLM"/>
    </source>
</evidence>
<name>A0ABP6US56_9MICO</name>
<sequence>MITGTIKELKTNRPLKVGVISINKVLITTDTLGHFRYEIPSGKYSIRAGFIGYYRIDIAKLKVRRQEIVDITFYVKEDERPI</sequence>
<organism evidence="1 2">
    <name type="scientific">Georgenia daeguensis</name>
    <dbReference type="NCBI Taxonomy" id="908355"/>
    <lineage>
        <taxon>Bacteria</taxon>
        <taxon>Bacillati</taxon>
        <taxon>Actinomycetota</taxon>
        <taxon>Actinomycetes</taxon>
        <taxon>Micrococcales</taxon>
        <taxon>Bogoriellaceae</taxon>
        <taxon>Georgenia</taxon>
    </lineage>
</organism>
<dbReference type="Gene3D" id="2.60.40.1120">
    <property type="entry name" value="Carboxypeptidase-like, regulatory domain"/>
    <property type="match status" value="1"/>
</dbReference>
<proteinExistence type="predicted"/>
<dbReference type="Proteomes" id="UP001499841">
    <property type="component" value="Unassembled WGS sequence"/>
</dbReference>
<accession>A0ABP6US56</accession>
<reference evidence="2" key="1">
    <citation type="journal article" date="2019" name="Int. J. Syst. Evol. Microbiol.">
        <title>The Global Catalogue of Microorganisms (GCM) 10K type strain sequencing project: providing services to taxonomists for standard genome sequencing and annotation.</title>
        <authorList>
            <consortium name="The Broad Institute Genomics Platform"/>
            <consortium name="The Broad Institute Genome Sequencing Center for Infectious Disease"/>
            <person name="Wu L."/>
            <person name="Ma J."/>
        </authorList>
    </citation>
    <scope>NUCLEOTIDE SEQUENCE [LARGE SCALE GENOMIC DNA]</scope>
    <source>
        <strain evidence="2">JCM 17459</strain>
    </source>
</reference>
<evidence type="ECO:0000313" key="1">
    <source>
        <dbReference type="EMBL" id="GAA3515964.1"/>
    </source>
</evidence>
<keyword evidence="2" id="KW-1185">Reference proteome</keyword>
<dbReference type="SUPFAM" id="SSF49464">
    <property type="entry name" value="Carboxypeptidase regulatory domain-like"/>
    <property type="match status" value="1"/>
</dbReference>
<protein>
    <recommendedName>
        <fullName evidence="3">Carboxypeptidase-like regulatory domain-containing protein</fullName>
    </recommendedName>
</protein>
<dbReference type="EMBL" id="BAABBA010000096">
    <property type="protein sequence ID" value="GAA3515964.1"/>
    <property type="molecule type" value="Genomic_DNA"/>
</dbReference>
<evidence type="ECO:0000313" key="2">
    <source>
        <dbReference type="Proteomes" id="UP001499841"/>
    </source>
</evidence>